<organism evidence="1 2">
    <name type="scientific">Arachidicoccus rhizosphaerae</name>
    <dbReference type="NCBI Taxonomy" id="551991"/>
    <lineage>
        <taxon>Bacteria</taxon>
        <taxon>Pseudomonadati</taxon>
        <taxon>Bacteroidota</taxon>
        <taxon>Chitinophagia</taxon>
        <taxon>Chitinophagales</taxon>
        <taxon>Chitinophagaceae</taxon>
        <taxon>Arachidicoccus</taxon>
    </lineage>
</organism>
<proteinExistence type="predicted"/>
<gene>
    <name evidence="1" type="ORF">SAMN05192529_11489</name>
</gene>
<sequence>MGSIFLLRARQIPRITYFSSILKFSFLLFVRKKNLLKVGNLPNALSVSQLGFRSRLFDKTLVIFAKKGTSFSLLRRYLKEVNS</sequence>
<dbReference type="Proteomes" id="UP000199041">
    <property type="component" value="Unassembled WGS sequence"/>
</dbReference>
<keyword evidence="2" id="KW-1185">Reference proteome</keyword>
<reference evidence="1 2" key="1">
    <citation type="submission" date="2016-10" db="EMBL/GenBank/DDBJ databases">
        <authorList>
            <person name="de Groot N.N."/>
        </authorList>
    </citation>
    <scope>NUCLEOTIDE SEQUENCE [LARGE SCALE GENOMIC DNA]</scope>
    <source>
        <strain evidence="1 2">Vu-144</strain>
    </source>
</reference>
<accession>A0A1H4AF63</accession>
<evidence type="ECO:0000313" key="1">
    <source>
        <dbReference type="EMBL" id="SEA34635.1"/>
    </source>
</evidence>
<dbReference type="EMBL" id="FNQY01000014">
    <property type="protein sequence ID" value="SEA34635.1"/>
    <property type="molecule type" value="Genomic_DNA"/>
</dbReference>
<dbReference type="AlphaFoldDB" id="A0A1H4AF63"/>
<protein>
    <submittedName>
        <fullName evidence="1">Uncharacterized protein</fullName>
    </submittedName>
</protein>
<name>A0A1H4AF63_9BACT</name>
<evidence type="ECO:0000313" key="2">
    <source>
        <dbReference type="Proteomes" id="UP000199041"/>
    </source>
</evidence>